<dbReference type="AlphaFoldDB" id="A0AAV8QBA7"/>
<accession>A0AAV8QBA7</accession>
<name>A0AAV8QBA7_ENSVE</name>
<dbReference type="Proteomes" id="UP001222027">
    <property type="component" value="Unassembled WGS sequence"/>
</dbReference>
<evidence type="ECO:0008006" key="3">
    <source>
        <dbReference type="Google" id="ProtNLM"/>
    </source>
</evidence>
<evidence type="ECO:0000313" key="1">
    <source>
        <dbReference type="EMBL" id="KAJ8471625.1"/>
    </source>
</evidence>
<sequence>MEPSLLDSSSTSPKRFPKLRGVRWRIDLGVLSSSLSASIDDLRRPAADARRRYASMRRRMLMDFHLPRDVDKSPDLTMDNPLS</sequence>
<protein>
    <recommendedName>
        <fullName evidence="3">COMM domain-containing protein</fullName>
    </recommendedName>
</protein>
<comment type="caution">
    <text evidence="1">The sequence shown here is derived from an EMBL/GenBank/DDBJ whole genome shotgun (WGS) entry which is preliminary data.</text>
</comment>
<reference evidence="1 2" key="1">
    <citation type="submission" date="2022-12" db="EMBL/GenBank/DDBJ databases">
        <title>Chromosome-scale assembly of the Ensete ventricosum genome.</title>
        <authorList>
            <person name="Dussert Y."/>
            <person name="Stocks J."/>
            <person name="Wendawek A."/>
            <person name="Woldeyes F."/>
            <person name="Nichols R.A."/>
            <person name="Borrell J.S."/>
        </authorList>
    </citation>
    <scope>NUCLEOTIDE SEQUENCE [LARGE SCALE GENOMIC DNA]</scope>
    <source>
        <strain evidence="2">cv. Maze</strain>
        <tissue evidence="1">Seeds</tissue>
    </source>
</reference>
<dbReference type="EMBL" id="JAQQAF010000007">
    <property type="protein sequence ID" value="KAJ8471625.1"/>
    <property type="molecule type" value="Genomic_DNA"/>
</dbReference>
<organism evidence="1 2">
    <name type="scientific">Ensete ventricosum</name>
    <name type="common">Abyssinian banana</name>
    <name type="synonym">Musa ensete</name>
    <dbReference type="NCBI Taxonomy" id="4639"/>
    <lineage>
        <taxon>Eukaryota</taxon>
        <taxon>Viridiplantae</taxon>
        <taxon>Streptophyta</taxon>
        <taxon>Embryophyta</taxon>
        <taxon>Tracheophyta</taxon>
        <taxon>Spermatophyta</taxon>
        <taxon>Magnoliopsida</taxon>
        <taxon>Liliopsida</taxon>
        <taxon>Zingiberales</taxon>
        <taxon>Musaceae</taxon>
        <taxon>Ensete</taxon>
    </lineage>
</organism>
<gene>
    <name evidence="1" type="ORF">OPV22_025968</name>
</gene>
<evidence type="ECO:0000313" key="2">
    <source>
        <dbReference type="Proteomes" id="UP001222027"/>
    </source>
</evidence>
<proteinExistence type="predicted"/>
<keyword evidence="2" id="KW-1185">Reference proteome</keyword>